<dbReference type="PANTHER" id="PTHR11220:SF58">
    <property type="entry name" value="SOUL HEME-BINDING FAMILY PROTEIN"/>
    <property type="match status" value="1"/>
</dbReference>
<comment type="caution">
    <text evidence="1">The sequence shown here is derived from an EMBL/GenBank/DDBJ whole genome shotgun (WGS) entry which is preliminary data.</text>
</comment>
<accession>A0A369Q493</accession>
<gene>
    <name evidence="1" type="ORF">HME9302_00734</name>
</gene>
<dbReference type="SUPFAM" id="SSF55136">
    <property type="entry name" value="Probable bacterial effector-binding domain"/>
    <property type="match status" value="1"/>
</dbReference>
<evidence type="ECO:0000313" key="2">
    <source>
        <dbReference type="Proteomes" id="UP000253727"/>
    </source>
</evidence>
<dbReference type="InterPro" id="IPR006917">
    <property type="entry name" value="SOUL_heme-bd"/>
</dbReference>
<dbReference type="InterPro" id="IPR011256">
    <property type="entry name" value="Reg_factor_effector_dom_sf"/>
</dbReference>
<protein>
    <recommendedName>
        <fullName evidence="3">Heme-binding protein</fullName>
    </recommendedName>
</protein>
<name>A0A369Q493_9SPHN</name>
<dbReference type="Gene3D" id="3.20.80.10">
    <property type="entry name" value="Regulatory factor, effector binding domain"/>
    <property type="match status" value="1"/>
</dbReference>
<keyword evidence="2" id="KW-1185">Reference proteome</keyword>
<reference evidence="1 2" key="1">
    <citation type="submission" date="2018-04" db="EMBL/GenBank/DDBJ databases">
        <title>Altererythrobacter sp. HME9302 genome sequencing and assembly.</title>
        <authorList>
            <person name="Kang H."/>
            <person name="Kim H."/>
            <person name="Joh K."/>
        </authorList>
    </citation>
    <scope>NUCLEOTIDE SEQUENCE [LARGE SCALE GENOMIC DNA]</scope>
    <source>
        <strain evidence="1 2">HME9302</strain>
    </source>
</reference>
<evidence type="ECO:0008006" key="3">
    <source>
        <dbReference type="Google" id="ProtNLM"/>
    </source>
</evidence>
<dbReference type="EMBL" id="QBKA01000002">
    <property type="protein sequence ID" value="RDC59544.1"/>
    <property type="molecule type" value="Genomic_DNA"/>
</dbReference>
<dbReference type="Pfam" id="PF04832">
    <property type="entry name" value="SOUL"/>
    <property type="match status" value="1"/>
</dbReference>
<sequence>MMRKWIWVAVGLGVAAAAGVAAYAQYDRSLEKPRYSVIDSDGDFELRQYDPMLVAEVTTIGARDKALNAGFRRLAAYIFAQDRPGKDQEEIAMTSPVMQDEKIAMTSPVIQDGNSQRGEGSDTGEWRTRFVMPGKYTAETLPETPSDIAIDTVPGRRMAAIRFSGSPSSDDLAKQEARLREWLGTRGLDTGGAAEYAFYDAPMVPPPMRRNEVMIPVEG</sequence>
<evidence type="ECO:0000313" key="1">
    <source>
        <dbReference type="EMBL" id="RDC59544.1"/>
    </source>
</evidence>
<dbReference type="AlphaFoldDB" id="A0A369Q493"/>
<dbReference type="PANTHER" id="PTHR11220">
    <property type="entry name" value="HEME-BINDING PROTEIN-RELATED"/>
    <property type="match status" value="1"/>
</dbReference>
<dbReference type="Proteomes" id="UP000253727">
    <property type="component" value="Unassembled WGS sequence"/>
</dbReference>
<organism evidence="1 2">
    <name type="scientific">Alteripontixanthobacter maritimus</name>
    <dbReference type="NCBI Taxonomy" id="2161824"/>
    <lineage>
        <taxon>Bacteria</taxon>
        <taxon>Pseudomonadati</taxon>
        <taxon>Pseudomonadota</taxon>
        <taxon>Alphaproteobacteria</taxon>
        <taxon>Sphingomonadales</taxon>
        <taxon>Erythrobacteraceae</taxon>
        <taxon>Alteripontixanthobacter</taxon>
    </lineage>
</organism>
<proteinExistence type="predicted"/>